<dbReference type="PANTHER" id="PTHR23049">
    <property type="entry name" value="MYOSIN REGULATORY LIGHT CHAIN 2"/>
    <property type="match status" value="1"/>
</dbReference>
<evidence type="ECO:0000256" key="2">
    <source>
        <dbReference type="ARBA" id="ARBA00022737"/>
    </source>
</evidence>
<dbReference type="GeneTree" id="ENSGT00940000159038"/>
<feature type="domain" description="EF-hand" evidence="5">
    <location>
        <begin position="27"/>
        <end position="62"/>
    </location>
</feature>
<evidence type="ECO:0000313" key="7">
    <source>
        <dbReference type="Proteomes" id="UP000007635"/>
    </source>
</evidence>
<evidence type="ECO:0000256" key="1">
    <source>
        <dbReference type="ARBA" id="ARBA00022723"/>
    </source>
</evidence>
<evidence type="ECO:0000256" key="3">
    <source>
        <dbReference type="ARBA" id="ARBA00022837"/>
    </source>
</evidence>
<dbReference type="PROSITE" id="PS00018">
    <property type="entry name" value="EF_HAND_1"/>
    <property type="match status" value="1"/>
</dbReference>
<dbReference type="Pfam" id="PF13405">
    <property type="entry name" value="EF-hand_6"/>
    <property type="match status" value="1"/>
</dbReference>
<feature type="compositionally biased region" description="Basic and acidic residues" evidence="4">
    <location>
        <begin position="97"/>
        <end position="113"/>
    </location>
</feature>
<proteinExistence type="predicted"/>
<reference evidence="6" key="2">
    <citation type="submission" date="2025-08" db="UniProtKB">
        <authorList>
            <consortium name="Ensembl"/>
        </authorList>
    </citation>
    <scope>IDENTIFICATION</scope>
</reference>
<dbReference type="Proteomes" id="UP000007635">
    <property type="component" value="Chromosome XI"/>
</dbReference>
<feature type="region of interest" description="Disordered" evidence="4">
    <location>
        <begin position="86"/>
        <end position="113"/>
    </location>
</feature>
<evidence type="ECO:0000313" key="6">
    <source>
        <dbReference type="Ensembl" id="ENSGACP00000028534.1"/>
    </source>
</evidence>
<dbReference type="Gene3D" id="1.10.238.10">
    <property type="entry name" value="EF-hand"/>
    <property type="match status" value="1"/>
</dbReference>
<keyword evidence="3" id="KW-0106">Calcium</keyword>
<dbReference type="SMART" id="SM00054">
    <property type="entry name" value="EFh"/>
    <property type="match status" value="1"/>
</dbReference>
<protein>
    <submittedName>
        <fullName evidence="6">Myosin light chain 11</fullName>
    </submittedName>
</protein>
<dbReference type="GO" id="GO:0005509">
    <property type="term" value="F:calcium ion binding"/>
    <property type="evidence" value="ECO:0007669"/>
    <property type="project" value="InterPro"/>
</dbReference>
<dbReference type="AlphaFoldDB" id="A0AAQ4NPI6"/>
<sequence length="226" mass="25826">MAPKKAKRRQAAGESGSSNVFSMFEQSQIQEYKEAFTIIDQNRDGIISKDDLRDVLASMGQRPDQLHRLPHHVRRETEGCRPRGRYRHRLQGAGPRGYREHQEGIPRGAPDHPVRQVHCGGDQEHVGRLPPRCCRQRGLQEHLLRHHTRRGEGGGVKRTLEDKTKKMQQSLCFFCLPFPLLRSSSSSSSSLTTRVNQCAQTKDLSHWYTNPTACLCLLVWKRGDLQ</sequence>
<evidence type="ECO:0000256" key="4">
    <source>
        <dbReference type="SAM" id="MobiDB-lite"/>
    </source>
</evidence>
<accession>A0AAQ4NPI6</accession>
<dbReference type="InterPro" id="IPR011992">
    <property type="entry name" value="EF-hand-dom_pair"/>
</dbReference>
<keyword evidence="7" id="KW-1185">Reference proteome</keyword>
<dbReference type="InterPro" id="IPR018247">
    <property type="entry name" value="EF_Hand_1_Ca_BS"/>
</dbReference>
<keyword evidence="1" id="KW-0479">Metal-binding</keyword>
<keyword evidence="2" id="KW-0677">Repeat</keyword>
<dbReference type="SUPFAM" id="SSF47473">
    <property type="entry name" value="EF-hand"/>
    <property type="match status" value="1"/>
</dbReference>
<reference evidence="6 7" key="1">
    <citation type="journal article" date="2021" name="G3 (Bethesda)">
        <title>Improved contiguity of the threespine stickleback genome using long-read sequencing.</title>
        <authorList>
            <person name="Nath S."/>
            <person name="Shaw D.E."/>
            <person name="White M.A."/>
        </authorList>
    </citation>
    <scope>NUCLEOTIDE SEQUENCE [LARGE SCALE GENOMIC DNA]</scope>
    <source>
        <strain evidence="6 7">Lake Benthic</strain>
    </source>
</reference>
<name>A0AAQ4NPI6_GASAC</name>
<reference evidence="6" key="3">
    <citation type="submission" date="2025-09" db="UniProtKB">
        <authorList>
            <consortium name="Ensembl"/>
        </authorList>
    </citation>
    <scope>IDENTIFICATION</scope>
</reference>
<evidence type="ECO:0000259" key="5">
    <source>
        <dbReference type="PROSITE" id="PS50222"/>
    </source>
</evidence>
<dbReference type="Ensembl" id="ENSGACT00000078680.1">
    <property type="protein sequence ID" value="ENSGACP00000028534.1"/>
    <property type="gene ID" value="ENSGACG00000013640.2"/>
</dbReference>
<gene>
    <name evidence="6" type="primary">MYL11</name>
</gene>
<dbReference type="PROSITE" id="PS50222">
    <property type="entry name" value="EF_HAND_2"/>
    <property type="match status" value="1"/>
</dbReference>
<organism evidence="6 7">
    <name type="scientific">Gasterosteus aculeatus aculeatus</name>
    <name type="common">three-spined stickleback</name>
    <dbReference type="NCBI Taxonomy" id="481459"/>
    <lineage>
        <taxon>Eukaryota</taxon>
        <taxon>Metazoa</taxon>
        <taxon>Chordata</taxon>
        <taxon>Craniata</taxon>
        <taxon>Vertebrata</taxon>
        <taxon>Euteleostomi</taxon>
        <taxon>Actinopterygii</taxon>
        <taxon>Neopterygii</taxon>
        <taxon>Teleostei</taxon>
        <taxon>Neoteleostei</taxon>
        <taxon>Acanthomorphata</taxon>
        <taxon>Eupercaria</taxon>
        <taxon>Perciformes</taxon>
        <taxon>Cottioidei</taxon>
        <taxon>Gasterosteales</taxon>
        <taxon>Gasterosteidae</taxon>
        <taxon>Gasterosteus</taxon>
    </lineage>
</organism>
<dbReference type="InterPro" id="IPR002048">
    <property type="entry name" value="EF_hand_dom"/>
</dbReference>
<dbReference type="InterPro" id="IPR050403">
    <property type="entry name" value="Myosin_RLC"/>
</dbReference>